<dbReference type="AlphaFoldDB" id="A0A1D7TJ74"/>
<keyword evidence="5 11" id="KW-0004">4Fe-4S</keyword>
<accession>A0A1D7TJ74</accession>
<dbReference type="PATRIC" id="fig|1193502.14.peg.1150"/>
<dbReference type="Pfam" id="PF03315">
    <property type="entry name" value="SDH_beta"/>
    <property type="match status" value="1"/>
</dbReference>
<keyword evidence="6 11" id="KW-0479">Metal-binding</keyword>
<dbReference type="STRING" id="1193502.SHALO_1134"/>
<keyword evidence="7 11" id="KW-0408">Iron</keyword>
<dbReference type="Gene3D" id="3.30.1330.90">
    <property type="entry name" value="D-3-phosphoglycerate dehydrogenase, domain 3"/>
    <property type="match status" value="1"/>
</dbReference>
<dbReference type="InterPro" id="IPR029009">
    <property type="entry name" value="ASB_dom_sf"/>
</dbReference>
<dbReference type="GO" id="GO:0006094">
    <property type="term" value="P:gluconeogenesis"/>
    <property type="evidence" value="ECO:0007669"/>
    <property type="project" value="UniProtKB-KW"/>
</dbReference>
<proteinExistence type="inferred from homology"/>
<dbReference type="InterPro" id="IPR005130">
    <property type="entry name" value="Ser_deHydtase-like_asu"/>
</dbReference>
<dbReference type="EC" id="4.3.1.17" evidence="11"/>
<dbReference type="InterPro" id="IPR005131">
    <property type="entry name" value="Ser_deHydtase_bsu"/>
</dbReference>
<dbReference type="GO" id="GO:0003941">
    <property type="term" value="F:L-serine ammonia-lyase activity"/>
    <property type="evidence" value="ECO:0007669"/>
    <property type="project" value="UniProtKB-UniRule"/>
</dbReference>
<dbReference type="Pfam" id="PF03313">
    <property type="entry name" value="SDH_alpha"/>
    <property type="match status" value="1"/>
</dbReference>
<gene>
    <name evidence="14" type="ORF">SHALO_1134</name>
</gene>
<dbReference type="GO" id="GO:0051539">
    <property type="term" value="F:4 iron, 4 sulfur cluster binding"/>
    <property type="evidence" value="ECO:0007669"/>
    <property type="project" value="UniProtKB-UniRule"/>
</dbReference>
<reference evidence="15" key="1">
    <citation type="submission" date="2016-08" db="EMBL/GenBank/DDBJ databases">
        <title>Complete genome sequence of the organohalide-respiring Epsilonproteobacterium Sulfurospirillum halorespirans.</title>
        <authorList>
            <person name="Goris T."/>
            <person name="Zimmermann J."/>
            <person name="Schenz B."/>
            <person name="Lemos M."/>
            <person name="Hackermueller J."/>
            <person name="Diekert G."/>
        </authorList>
    </citation>
    <scope>NUCLEOTIDE SEQUENCE [LARGE SCALE GENOMIC DNA]</scope>
    <source>
        <strain>DSM 13726</strain>
        <strain evidence="15">PCE-M2</strain>
    </source>
</reference>
<comment type="cofactor">
    <cofactor evidence="1 11">
        <name>[4Fe-4S] cluster</name>
        <dbReference type="ChEBI" id="CHEBI:49883"/>
    </cofactor>
</comment>
<evidence type="ECO:0000256" key="6">
    <source>
        <dbReference type="ARBA" id="ARBA00022723"/>
    </source>
</evidence>
<sequence>MQSLRTFYCIGHGPSSSHTMGPFNAGTIFKKRFPNASLYRVTLFGSLAATGKGHLTDDALHQALASVGVEILFRPDITKPFHSNGMLFEAFNDKQELLGSWEVYSVGGSALKEAGENPISEPSIYPLTSFNAIMQWCHDEHKELWQYVETYEGEAIWEYLAEVWASMQTTIDRGLKQSGVLPGILQYPRKASKFFAKARKEEKRAHGIIFAYALATSEENASGNIVVTAPTCGACGVVPAVLRYLKELYNLDQTDCLRALAVAGLLGNIVKFNGSISGAEVGCQGEVGVACSMAAGMASYLFGGNLQQIDYAAEMGLEHHLGMTCDPIAGYVQVPCIERNAVAAIRAIDAAEYTSYTDGAHKVSFDEIIQTMVETGKDMNTKYKETSLGGLAKRYL</sequence>
<evidence type="ECO:0000256" key="8">
    <source>
        <dbReference type="ARBA" id="ARBA00023014"/>
    </source>
</evidence>
<feature type="domain" description="Serine dehydratase-like alpha subunit" evidence="12">
    <location>
        <begin position="148"/>
        <end position="392"/>
    </location>
</feature>
<dbReference type="RefSeq" id="WP_069477746.1">
    <property type="nucleotide sequence ID" value="NZ_CP017111.1"/>
</dbReference>
<comment type="pathway">
    <text evidence="2">Carbohydrate biosynthesis; gluconeogenesis.</text>
</comment>
<evidence type="ECO:0000313" key="14">
    <source>
        <dbReference type="EMBL" id="AOO64914.1"/>
    </source>
</evidence>
<evidence type="ECO:0000256" key="3">
    <source>
        <dbReference type="ARBA" id="ARBA00008636"/>
    </source>
</evidence>
<comment type="catalytic activity">
    <reaction evidence="10 11">
        <text>L-serine = pyruvate + NH4(+)</text>
        <dbReference type="Rhea" id="RHEA:19169"/>
        <dbReference type="ChEBI" id="CHEBI:15361"/>
        <dbReference type="ChEBI" id="CHEBI:28938"/>
        <dbReference type="ChEBI" id="CHEBI:33384"/>
        <dbReference type="EC" id="4.3.1.17"/>
    </reaction>
</comment>
<protein>
    <recommendedName>
        <fullName evidence="11">L-serine dehydratase</fullName>
        <ecNumber evidence="11">4.3.1.17</ecNumber>
    </recommendedName>
</protein>
<keyword evidence="8 11" id="KW-0411">Iron-sulfur</keyword>
<comment type="similarity">
    <text evidence="3 11">Belongs to the iron-sulfur dependent L-serine dehydratase family.</text>
</comment>
<evidence type="ECO:0000256" key="2">
    <source>
        <dbReference type="ARBA" id="ARBA00004742"/>
    </source>
</evidence>
<evidence type="ECO:0000259" key="13">
    <source>
        <dbReference type="Pfam" id="PF03315"/>
    </source>
</evidence>
<dbReference type="NCBIfam" id="TIGR00720">
    <property type="entry name" value="sda_mono"/>
    <property type="match status" value="1"/>
</dbReference>
<dbReference type="PANTHER" id="PTHR30182:SF1">
    <property type="entry name" value="L-SERINE DEHYDRATASE 1"/>
    <property type="match status" value="1"/>
</dbReference>
<name>A0A1D7TJ74_9BACT</name>
<keyword evidence="15" id="KW-1185">Reference proteome</keyword>
<feature type="domain" description="Serine dehydratase beta chain" evidence="13">
    <location>
        <begin position="6"/>
        <end position="64"/>
    </location>
</feature>
<dbReference type="Proteomes" id="UP000094609">
    <property type="component" value="Chromosome"/>
</dbReference>
<evidence type="ECO:0000256" key="11">
    <source>
        <dbReference type="RuleBase" id="RU366059"/>
    </source>
</evidence>
<dbReference type="KEGG" id="shal:SHALO_1134"/>
<evidence type="ECO:0000256" key="1">
    <source>
        <dbReference type="ARBA" id="ARBA00001966"/>
    </source>
</evidence>
<dbReference type="GO" id="GO:0046872">
    <property type="term" value="F:metal ion binding"/>
    <property type="evidence" value="ECO:0007669"/>
    <property type="project" value="UniProtKB-KW"/>
</dbReference>
<keyword evidence="9 11" id="KW-0456">Lyase</keyword>
<evidence type="ECO:0000256" key="4">
    <source>
        <dbReference type="ARBA" id="ARBA00022432"/>
    </source>
</evidence>
<keyword evidence="4 11" id="KW-0312">Gluconeogenesis</keyword>
<organism evidence="14 15">
    <name type="scientific">Sulfurospirillum halorespirans DSM 13726</name>
    <dbReference type="NCBI Taxonomy" id="1193502"/>
    <lineage>
        <taxon>Bacteria</taxon>
        <taxon>Pseudomonadati</taxon>
        <taxon>Campylobacterota</taxon>
        <taxon>Epsilonproteobacteria</taxon>
        <taxon>Campylobacterales</taxon>
        <taxon>Sulfurospirillaceae</taxon>
        <taxon>Sulfurospirillum</taxon>
    </lineage>
</organism>
<dbReference type="InterPro" id="IPR051318">
    <property type="entry name" value="Fe-S_L-Ser"/>
</dbReference>
<evidence type="ECO:0000313" key="15">
    <source>
        <dbReference type="Proteomes" id="UP000094609"/>
    </source>
</evidence>
<dbReference type="InterPro" id="IPR004644">
    <property type="entry name" value="Fe-S_L-Ser_mono"/>
</dbReference>
<dbReference type="EMBL" id="CP017111">
    <property type="protein sequence ID" value="AOO64914.1"/>
    <property type="molecule type" value="Genomic_DNA"/>
</dbReference>
<evidence type="ECO:0000256" key="5">
    <source>
        <dbReference type="ARBA" id="ARBA00022485"/>
    </source>
</evidence>
<dbReference type="SUPFAM" id="SSF143548">
    <property type="entry name" value="Serine metabolism enzymes domain"/>
    <property type="match status" value="1"/>
</dbReference>
<evidence type="ECO:0000256" key="10">
    <source>
        <dbReference type="ARBA" id="ARBA00049406"/>
    </source>
</evidence>
<dbReference type="PANTHER" id="PTHR30182">
    <property type="entry name" value="L-SERINE DEHYDRATASE"/>
    <property type="match status" value="1"/>
</dbReference>
<evidence type="ECO:0000256" key="9">
    <source>
        <dbReference type="ARBA" id="ARBA00023239"/>
    </source>
</evidence>
<evidence type="ECO:0000256" key="7">
    <source>
        <dbReference type="ARBA" id="ARBA00023004"/>
    </source>
</evidence>
<evidence type="ECO:0000259" key="12">
    <source>
        <dbReference type="Pfam" id="PF03313"/>
    </source>
</evidence>